<gene>
    <name evidence="2" type="ORF">V6N12_021995</name>
</gene>
<protein>
    <submittedName>
        <fullName evidence="2">Uncharacterized protein</fullName>
    </submittedName>
</protein>
<reference evidence="2 3" key="1">
    <citation type="journal article" date="2024" name="G3 (Bethesda)">
        <title>Genome assembly of Hibiscus sabdariffa L. provides insights into metabolisms of medicinal natural products.</title>
        <authorList>
            <person name="Kim T."/>
        </authorList>
    </citation>
    <scope>NUCLEOTIDE SEQUENCE [LARGE SCALE GENOMIC DNA]</scope>
    <source>
        <strain evidence="2">TK-2024</strain>
        <tissue evidence="2">Old leaves</tissue>
    </source>
</reference>
<sequence>MHEGFDYTLPPMHYVLFVASMLRIWIIFYVTGREVCTFLLGTVKERCTIIFNSEGLYQEDILIRENKLLANVNASISLAGGQATRGGVFRDENGNWINGFIRDIGRSSVLLAELWTVHDSLTRA</sequence>
<comment type="caution">
    <text evidence="2">The sequence shown here is derived from an EMBL/GenBank/DDBJ whole genome shotgun (WGS) entry which is preliminary data.</text>
</comment>
<evidence type="ECO:0000313" key="2">
    <source>
        <dbReference type="EMBL" id="KAK8587507.1"/>
    </source>
</evidence>
<keyword evidence="3" id="KW-1185">Reference proteome</keyword>
<keyword evidence="1" id="KW-0812">Transmembrane</keyword>
<evidence type="ECO:0000256" key="1">
    <source>
        <dbReference type="SAM" id="Phobius"/>
    </source>
</evidence>
<evidence type="ECO:0000313" key="3">
    <source>
        <dbReference type="Proteomes" id="UP001472677"/>
    </source>
</evidence>
<keyword evidence="1" id="KW-0472">Membrane</keyword>
<organism evidence="2 3">
    <name type="scientific">Hibiscus sabdariffa</name>
    <name type="common">roselle</name>
    <dbReference type="NCBI Taxonomy" id="183260"/>
    <lineage>
        <taxon>Eukaryota</taxon>
        <taxon>Viridiplantae</taxon>
        <taxon>Streptophyta</taxon>
        <taxon>Embryophyta</taxon>
        <taxon>Tracheophyta</taxon>
        <taxon>Spermatophyta</taxon>
        <taxon>Magnoliopsida</taxon>
        <taxon>eudicotyledons</taxon>
        <taxon>Gunneridae</taxon>
        <taxon>Pentapetalae</taxon>
        <taxon>rosids</taxon>
        <taxon>malvids</taxon>
        <taxon>Malvales</taxon>
        <taxon>Malvaceae</taxon>
        <taxon>Malvoideae</taxon>
        <taxon>Hibiscus</taxon>
    </lineage>
</organism>
<feature type="transmembrane region" description="Helical" evidence="1">
    <location>
        <begin position="12"/>
        <end position="30"/>
    </location>
</feature>
<dbReference type="Proteomes" id="UP001472677">
    <property type="component" value="Unassembled WGS sequence"/>
</dbReference>
<dbReference type="EMBL" id="JBBPBM010000004">
    <property type="protein sequence ID" value="KAK8587507.1"/>
    <property type="molecule type" value="Genomic_DNA"/>
</dbReference>
<keyword evidence="1" id="KW-1133">Transmembrane helix</keyword>
<proteinExistence type="predicted"/>
<name>A0ABR2FTG8_9ROSI</name>
<accession>A0ABR2FTG8</accession>